<keyword evidence="4 5" id="KW-0472">Membrane</keyword>
<feature type="transmembrane region" description="Helical" evidence="5">
    <location>
        <begin position="234"/>
        <end position="255"/>
    </location>
</feature>
<evidence type="ECO:0000256" key="2">
    <source>
        <dbReference type="ARBA" id="ARBA00022692"/>
    </source>
</evidence>
<feature type="transmembrane region" description="Helical" evidence="5">
    <location>
        <begin position="204"/>
        <end position="222"/>
    </location>
</feature>
<feature type="transmembrane region" description="Helical" evidence="5">
    <location>
        <begin position="466"/>
        <end position="492"/>
    </location>
</feature>
<keyword evidence="2 5" id="KW-0812">Transmembrane</keyword>
<evidence type="ECO:0000256" key="4">
    <source>
        <dbReference type="ARBA" id="ARBA00023136"/>
    </source>
</evidence>
<feature type="transmembrane region" description="Helical" evidence="5">
    <location>
        <begin position="350"/>
        <end position="373"/>
    </location>
</feature>
<reference evidence="7" key="2">
    <citation type="submission" date="2025-08" db="UniProtKB">
        <authorList>
            <consortium name="Ensembl"/>
        </authorList>
    </citation>
    <scope>IDENTIFICATION</scope>
</reference>
<protein>
    <recommendedName>
        <fullName evidence="6">Major facilitator superfamily (MFS) profile domain-containing protein</fullName>
    </recommendedName>
</protein>
<organism evidence="7">
    <name type="scientific">Capra hircus</name>
    <name type="common">Goat</name>
    <dbReference type="NCBI Taxonomy" id="9925"/>
    <lineage>
        <taxon>Eukaryota</taxon>
        <taxon>Metazoa</taxon>
        <taxon>Chordata</taxon>
        <taxon>Craniata</taxon>
        <taxon>Vertebrata</taxon>
        <taxon>Euteleostomi</taxon>
        <taxon>Mammalia</taxon>
        <taxon>Eutheria</taxon>
        <taxon>Laurasiatheria</taxon>
        <taxon>Artiodactyla</taxon>
        <taxon>Ruminantia</taxon>
        <taxon>Pecora</taxon>
        <taxon>Bovidae</taxon>
        <taxon>Caprinae</taxon>
        <taxon>Capra</taxon>
    </lineage>
</organism>
<dbReference type="Pfam" id="PF00083">
    <property type="entry name" value="Sugar_tr"/>
    <property type="match status" value="1"/>
</dbReference>
<dbReference type="FunFam" id="1.20.1250.20:FF:000023">
    <property type="entry name" value="Solute carrier family 22 member 6"/>
    <property type="match status" value="1"/>
</dbReference>
<dbReference type="InterPro" id="IPR036259">
    <property type="entry name" value="MFS_trans_sf"/>
</dbReference>
<feature type="transmembrane region" description="Helical" evidence="5">
    <location>
        <begin position="432"/>
        <end position="454"/>
    </location>
</feature>
<evidence type="ECO:0000256" key="5">
    <source>
        <dbReference type="SAM" id="Phobius"/>
    </source>
</evidence>
<evidence type="ECO:0000256" key="3">
    <source>
        <dbReference type="ARBA" id="ARBA00022989"/>
    </source>
</evidence>
<reference evidence="7" key="1">
    <citation type="submission" date="2019-03" db="EMBL/GenBank/DDBJ databases">
        <title>Genome sequencing and reference-guided assembly of Black Bengal Goat (Capra hircus).</title>
        <authorList>
            <person name="Siddiki A.Z."/>
            <person name="Baten A."/>
            <person name="Billah M."/>
            <person name="Alam M.A.U."/>
            <person name="Shawrob K.S.M."/>
            <person name="Saha S."/>
            <person name="Chowdhury M."/>
            <person name="Rahman A.H."/>
            <person name="Stear M."/>
            <person name="Miah G."/>
            <person name="Das G.B."/>
            <person name="Hossain M.M."/>
            <person name="Kumkum M."/>
            <person name="Islam M.S."/>
            <person name="Mollah A.M."/>
            <person name="Ahsan A."/>
            <person name="Tusar F."/>
            <person name="Khan M.K.I."/>
        </authorList>
    </citation>
    <scope>NUCLEOTIDE SEQUENCE [LARGE SCALE GENOMIC DNA]</scope>
</reference>
<feature type="transmembrane region" description="Helical" evidence="5">
    <location>
        <begin position="261"/>
        <end position="280"/>
    </location>
</feature>
<proteinExistence type="predicted"/>
<dbReference type="AlphaFoldDB" id="A0A8C2R5H9"/>
<comment type="subcellular location">
    <subcellularLocation>
        <location evidence="1">Basolateral cell membrane</location>
        <topology evidence="1">Multi-pass membrane protein</topology>
    </subcellularLocation>
</comment>
<dbReference type="GO" id="GO:0016323">
    <property type="term" value="C:basolateral plasma membrane"/>
    <property type="evidence" value="ECO:0007669"/>
    <property type="project" value="UniProtKB-SubCell"/>
</dbReference>
<dbReference type="InterPro" id="IPR005828">
    <property type="entry name" value="MFS_sugar_transport-like"/>
</dbReference>
<feature type="domain" description="Major facilitator superfamily (MFS) profile" evidence="6">
    <location>
        <begin position="96"/>
        <end position="520"/>
    </location>
</feature>
<dbReference type="Ensembl" id="ENSCHIT00010033594.1">
    <property type="protein sequence ID" value="ENSCHIP00010023705.1"/>
    <property type="gene ID" value="ENSCHIG00010017564.1"/>
</dbReference>
<dbReference type="CDD" id="cd17374">
    <property type="entry name" value="MFS_OAT"/>
    <property type="match status" value="1"/>
</dbReference>
<feature type="transmembrane region" description="Helical" evidence="5">
    <location>
        <begin position="407"/>
        <end position="426"/>
    </location>
</feature>
<name>A0A8C2R5H9_CAPHI</name>
<dbReference type="GO" id="GO:0022857">
    <property type="term" value="F:transmembrane transporter activity"/>
    <property type="evidence" value="ECO:0007669"/>
    <property type="project" value="InterPro"/>
</dbReference>
<feature type="transmembrane region" description="Helical" evidence="5">
    <location>
        <begin position="379"/>
        <end position="400"/>
    </location>
</feature>
<dbReference type="SUPFAM" id="SSF103473">
    <property type="entry name" value="MFS general substrate transporter"/>
    <property type="match status" value="1"/>
</dbReference>
<dbReference type="PROSITE" id="PS50850">
    <property type="entry name" value="MFS"/>
    <property type="match status" value="1"/>
</dbReference>
<dbReference type="Gene3D" id="1.20.1250.20">
    <property type="entry name" value="MFS general substrate transporter like domains"/>
    <property type="match status" value="1"/>
</dbReference>
<sequence>MAFEELLDEVGGLGKFQILQMVLIFPSLMIIVCQILLENFTAAIPRHRCWVHILDNDAVSDNDTGFLSPDVLLRISIPLDSNLKPEKCHRFLHPQWQLLHLNGTFPNMTDLDMEPCVDGWVYDHSLFSSTIVTEWDLICDHQSQKSVVQFVFMAGMQVGGFIYGHLSDRFGRRLIFRCCLLQLAIADTSAAFAPTYLIYCSLRFLAGFSTMSILTNCTVLIVEWTVPRFQVMGMTLSICAACLGKIILGGLAFAIRDWRTLQLVFSVPLFVFFLSSRWLAESARWLIITNRPEEGLKELKKVAHRNGRKNAGDTLTMEVLRSAMQEELEAAQTKLSVFDLFRTPNLRKRICFLSFVRLLTTTTVFGLSLHLQFVGENIFLLQILFGVVQLPGNYAAVLALNHLGRRVSQMVFIFLLAASILVLIFIPQEMQTLRVVTAALAVGVSCAALSSCLSHALELTPTVLRVTALGIIGFASATGTALAPLLMILSVYSPHLPWIIYGVSSILGGFVVRLLPETRNKPLPDSIQDVENEGKCSRKAKQEETFMQVTQF</sequence>
<evidence type="ECO:0000256" key="1">
    <source>
        <dbReference type="ARBA" id="ARBA00004554"/>
    </source>
</evidence>
<feature type="transmembrane region" description="Helical" evidence="5">
    <location>
        <begin position="16"/>
        <end position="37"/>
    </location>
</feature>
<dbReference type="PANTHER" id="PTHR24064">
    <property type="entry name" value="SOLUTE CARRIER FAMILY 22 MEMBER"/>
    <property type="match status" value="1"/>
</dbReference>
<evidence type="ECO:0000259" key="6">
    <source>
        <dbReference type="PROSITE" id="PS50850"/>
    </source>
</evidence>
<feature type="transmembrane region" description="Helical" evidence="5">
    <location>
        <begin position="174"/>
        <end position="198"/>
    </location>
</feature>
<feature type="transmembrane region" description="Helical" evidence="5">
    <location>
        <begin position="498"/>
        <end position="515"/>
    </location>
</feature>
<keyword evidence="3 5" id="KW-1133">Transmembrane helix</keyword>
<accession>A0A8C2R5H9</accession>
<dbReference type="InterPro" id="IPR020846">
    <property type="entry name" value="MFS_dom"/>
</dbReference>
<evidence type="ECO:0000313" key="7">
    <source>
        <dbReference type="Ensembl" id="ENSCHIP00010023705.1"/>
    </source>
</evidence>